<keyword evidence="3" id="KW-1185">Reference proteome</keyword>
<dbReference type="Proteomes" id="UP000886998">
    <property type="component" value="Unassembled WGS sequence"/>
</dbReference>
<comment type="caution">
    <text evidence="2">The sequence shown here is derived from an EMBL/GenBank/DDBJ whole genome shotgun (WGS) entry which is preliminary data.</text>
</comment>
<proteinExistence type="predicted"/>
<evidence type="ECO:0000313" key="2">
    <source>
        <dbReference type="EMBL" id="GFS48914.1"/>
    </source>
</evidence>
<feature type="domain" description="PiggyBac transposable element-derived protein" evidence="1">
    <location>
        <begin position="3"/>
        <end position="105"/>
    </location>
</feature>
<accession>A0A8X6MFL6</accession>
<dbReference type="EMBL" id="BMAV01026283">
    <property type="protein sequence ID" value="GFS48914.1"/>
    <property type="molecule type" value="Genomic_DNA"/>
</dbReference>
<dbReference type="AlphaFoldDB" id="A0A8X6MFL6"/>
<organism evidence="2 3">
    <name type="scientific">Trichonephila inaurata madagascariensis</name>
    <dbReference type="NCBI Taxonomy" id="2747483"/>
    <lineage>
        <taxon>Eukaryota</taxon>
        <taxon>Metazoa</taxon>
        <taxon>Ecdysozoa</taxon>
        <taxon>Arthropoda</taxon>
        <taxon>Chelicerata</taxon>
        <taxon>Arachnida</taxon>
        <taxon>Araneae</taxon>
        <taxon>Araneomorphae</taxon>
        <taxon>Entelegynae</taxon>
        <taxon>Araneoidea</taxon>
        <taxon>Nephilidae</taxon>
        <taxon>Trichonephila</taxon>
        <taxon>Trichonephila inaurata</taxon>
    </lineage>
</organism>
<dbReference type="InterPro" id="IPR029526">
    <property type="entry name" value="PGBD"/>
</dbReference>
<evidence type="ECO:0000313" key="3">
    <source>
        <dbReference type="Proteomes" id="UP000886998"/>
    </source>
</evidence>
<protein>
    <submittedName>
        <fullName evidence="2">PiggyBac transposable element-derived protein 4</fullName>
    </submittedName>
</protein>
<gene>
    <name evidence="2" type="primary">X975_20201</name>
    <name evidence="2" type="ORF">TNIN_22291</name>
</gene>
<evidence type="ECO:0000259" key="1">
    <source>
        <dbReference type="Pfam" id="PF13843"/>
    </source>
</evidence>
<name>A0A8X6MFL6_9ARAC</name>
<reference evidence="2" key="1">
    <citation type="submission" date="2020-08" db="EMBL/GenBank/DDBJ databases">
        <title>Multicomponent nature underlies the extraordinary mechanical properties of spider dragline silk.</title>
        <authorList>
            <person name="Kono N."/>
            <person name="Nakamura H."/>
            <person name="Mori M."/>
            <person name="Yoshida Y."/>
            <person name="Ohtoshi R."/>
            <person name="Malay A.D."/>
            <person name="Moran D.A.P."/>
            <person name="Tomita M."/>
            <person name="Numata K."/>
            <person name="Arakawa K."/>
        </authorList>
    </citation>
    <scope>NUCLEOTIDE SEQUENCE</scope>
</reference>
<dbReference type="OrthoDB" id="6437726at2759"/>
<dbReference type="PANTHER" id="PTHR46599">
    <property type="entry name" value="PIGGYBAC TRANSPOSABLE ELEMENT-DERIVED PROTEIN 4"/>
    <property type="match status" value="1"/>
</dbReference>
<dbReference type="Pfam" id="PF13843">
    <property type="entry name" value="DDE_Tnp_1_7"/>
    <property type="match status" value="1"/>
</dbReference>
<sequence length="229" mass="27260">MKRGDFDWNVSNDDIACIKWKDKRIVHILATLDEATKSCEIERKEKDGKKIKIACPKAVIDYNKNMGYVDHFDQLKSMYEIDRKSKKWWHRIFFHLFDMTIVNSYILWSLMRGEKNPYYNNLKSFRLYLITGLVSIGHQKFPEKRFASNSYSGPVKLKFRKHTVSEKDRLKNVGHIPTKCKSRRCTYCSTRVKPHRTRWMCPNCDVGLCMIAKSNDNVTCFEKFHKDWK</sequence>
<dbReference type="PANTHER" id="PTHR46599:SF3">
    <property type="entry name" value="PIGGYBAC TRANSPOSABLE ELEMENT-DERIVED PROTEIN 4"/>
    <property type="match status" value="1"/>
</dbReference>